<evidence type="ECO:0000313" key="1">
    <source>
        <dbReference type="EMBL" id="MCM1984568.1"/>
    </source>
</evidence>
<proteinExistence type="predicted"/>
<reference evidence="1 2" key="1">
    <citation type="journal article" date="2015" name="Genome Announc.">
        <title>Draft Genome Sequence of Filamentous Marine Cyanobacterium Lyngbya confervoides Strain BDU141951.</title>
        <authorList>
            <person name="Chandrababunaidu M.M."/>
            <person name="Sen D."/>
            <person name="Tripathy S."/>
        </authorList>
    </citation>
    <scope>NUCLEOTIDE SEQUENCE [LARGE SCALE GENOMIC DNA]</scope>
    <source>
        <strain evidence="1 2">BDU141951</strain>
    </source>
</reference>
<comment type="caution">
    <text evidence="1">The sequence shown here is derived from an EMBL/GenBank/DDBJ whole genome shotgun (WGS) entry which is preliminary data.</text>
</comment>
<dbReference type="AlphaFoldDB" id="A0ABD4T7W6"/>
<evidence type="ECO:0000313" key="2">
    <source>
        <dbReference type="Proteomes" id="UP000031561"/>
    </source>
</evidence>
<dbReference type="RefSeq" id="WP_166276518.1">
    <property type="nucleotide sequence ID" value="NZ_JTHE03000100.1"/>
</dbReference>
<protein>
    <submittedName>
        <fullName evidence="1">Uncharacterized protein</fullName>
    </submittedName>
</protein>
<gene>
    <name evidence="1" type="ORF">QQ91_0017225</name>
</gene>
<dbReference type="Proteomes" id="UP000031561">
    <property type="component" value="Unassembled WGS sequence"/>
</dbReference>
<accession>A0ABD4T7W6</accession>
<organism evidence="1 2">
    <name type="scientific">Lyngbya confervoides BDU141951</name>
    <dbReference type="NCBI Taxonomy" id="1574623"/>
    <lineage>
        <taxon>Bacteria</taxon>
        <taxon>Bacillati</taxon>
        <taxon>Cyanobacteriota</taxon>
        <taxon>Cyanophyceae</taxon>
        <taxon>Oscillatoriophycideae</taxon>
        <taxon>Oscillatoriales</taxon>
        <taxon>Microcoleaceae</taxon>
        <taxon>Lyngbya</taxon>
    </lineage>
</organism>
<sequence>MDYLYHLGKLSLVLRVIYHLKHHALPIRFITVLHQLDGWVVRIKTGLLWDQGSLDNLQAFLLEVGVPYRPSSTMISLLESLEQGQSPTMVMNRYHIPVIVHGKPDAEEIHVFEAELIQGLGYRPETLA</sequence>
<keyword evidence="2" id="KW-1185">Reference proteome</keyword>
<dbReference type="EMBL" id="JTHE03000100">
    <property type="protein sequence ID" value="MCM1984568.1"/>
    <property type="molecule type" value="Genomic_DNA"/>
</dbReference>
<name>A0ABD4T7W6_9CYAN</name>